<organism evidence="1">
    <name type="scientific">Arundo donax</name>
    <name type="common">Giant reed</name>
    <name type="synonym">Donax arundinaceus</name>
    <dbReference type="NCBI Taxonomy" id="35708"/>
    <lineage>
        <taxon>Eukaryota</taxon>
        <taxon>Viridiplantae</taxon>
        <taxon>Streptophyta</taxon>
        <taxon>Embryophyta</taxon>
        <taxon>Tracheophyta</taxon>
        <taxon>Spermatophyta</taxon>
        <taxon>Magnoliopsida</taxon>
        <taxon>Liliopsida</taxon>
        <taxon>Poales</taxon>
        <taxon>Poaceae</taxon>
        <taxon>PACMAD clade</taxon>
        <taxon>Arundinoideae</taxon>
        <taxon>Arundineae</taxon>
        <taxon>Arundo</taxon>
    </lineage>
</organism>
<evidence type="ECO:0000313" key="1">
    <source>
        <dbReference type="EMBL" id="JAD32985.1"/>
    </source>
</evidence>
<dbReference type="EMBL" id="GBRH01264910">
    <property type="protein sequence ID" value="JAD32985.1"/>
    <property type="molecule type" value="Transcribed_RNA"/>
</dbReference>
<reference evidence="1" key="1">
    <citation type="submission" date="2014-09" db="EMBL/GenBank/DDBJ databases">
        <authorList>
            <person name="Magalhaes I.L.F."/>
            <person name="Oliveira U."/>
            <person name="Santos F.R."/>
            <person name="Vidigal T.H.D.A."/>
            <person name="Brescovit A.D."/>
            <person name="Santos A.J."/>
        </authorList>
    </citation>
    <scope>NUCLEOTIDE SEQUENCE</scope>
    <source>
        <tissue evidence="1">Shoot tissue taken approximately 20 cm above the soil surface</tissue>
    </source>
</reference>
<accession>A0A0A8Z8A1</accession>
<proteinExistence type="predicted"/>
<sequence>MYYELTGLKGSVVVVVDLSVVKFVLLLGSSQFC</sequence>
<reference evidence="1" key="2">
    <citation type="journal article" date="2015" name="Data Brief">
        <title>Shoot transcriptome of the giant reed, Arundo donax.</title>
        <authorList>
            <person name="Barrero R.A."/>
            <person name="Guerrero F.D."/>
            <person name="Moolhuijzen P."/>
            <person name="Goolsby J.A."/>
            <person name="Tidwell J."/>
            <person name="Bellgard S.E."/>
            <person name="Bellgard M.I."/>
        </authorList>
    </citation>
    <scope>NUCLEOTIDE SEQUENCE</scope>
    <source>
        <tissue evidence="1">Shoot tissue taken approximately 20 cm above the soil surface</tissue>
    </source>
</reference>
<dbReference type="AlphaFoldDB" id="A0A0A8Z8A1"/>
<protein>
    <submittedName>
        <fullName evidence="1">Uncharacterized protein</fullName>
    </submittedName>
</protein>
<name>A0A0A8Z8A1_ARUDO</name>